<dbReference type="PANTHER" id="PTHR31170:SF18">
    <property type="entry name" value="(WILD MALAYSIAN BANANA) HYPOTHETICAL PROTEIN"/>
    <property type="match status" value="1"/>
</dbReference>
<feature type="region of interest" description="Disordered" evidence="1">
    <location>
        <begin position="210"/>
        <end position="234"/>
    </location>
</feature>
<reference evidence="3 4" key="2">
    <citation type="journal article" date="2017" name="Front. Plant Sci.">
        <title>Gene Classification and Mining of Molecular Markers Useful in Red Clover (Trifolium pratense) Breeding.</title>
        <authorList>
            <person name="Istvanek J."/>
            <person name="Dluhosova J."/>
            <person name="Dluhos P."/>
            <person name="Patkova L."/>
            <person name="Nedelnik J."/>
            <person name="Repkova J."/>
        </authorList>
    </citation>
    <scope>NUCLEOTIDE SEQUENCE [LARGE SCALE GENOMIC DNA]</scope>
    <source>
        <strain evidence="4">cv. Tatra</strain>
        <tissue evidence="3">Young leaves</tissue>
    </source>
</reference>
<dbReference type="EMBL" id="ASHM01025492">
    <property type="protein sequence ID" value="PNX73076.1"/>
    <property type="molecule type" value="Genomic_DNA"/>
</dbReference>
<organism evidence="3 4">
    <name type="scientific">Trifolium pratense</name>
    <name type="common">Red clover</name>
    <dbReference type="NCBI Taxonomy" id="57577"/>
    <lineage>
        <taxon>Eukaryota</taxon>
        <taxon>Viridiplantae</taxon>
        <taxon>Streptophyta</taxon>
        <taxon>Embryophyta</taxon>
        <taxon>Tracheophyta</taxon>
        <taxon>Spermatophyta</taxon>
        <taxon>Magnoliopsida</taxon>
        <taxon>eudicotyledons</taxon>
        <taxon>Gunneridae</taxon>
        <taxon>Pentapetalae</taxon>
        <taxon>rosids</taxon>
        <taxon>fabids</taxon>
        <taxon>Fabales</taxon>
        <taxon>Fabaceae</taxon>
        <taxon>Papilionoideae</taxon>
        <taxon>50 kb inversion clade</taxon>
        <taxon>NPAAA clade</taxon>
        <taxon>Hologalegina</taxon>
        <taxon>IRL clade</taxon>
        <taxon>Trifolieae</taxon>
        <taxon>Trifolium</taxon>
    </lineage>
</organism>
<dbReference type="Pfam" id="PF03140">
    <property type="entry name" value="DUF247"/>
    <property type="match status" value="1"/>
</dbReference>
<dbReference type="PANTHER" id="PTHR31170">
    <property type="entry name" value="BNAC04G53230D PROTEIN"/>
    <property type="match status" value="1"/>
</dbReference>
<evidence type="ECO:0000313" key="4">
    <source>
        <dbReference type="Proteomes" id="UP000236291"/>
    </source>
</evidence>
<protein>
    <submittedName>
        <fullName evidence="3">Uncharacterized protein</fullName>
    </submittedName>
</protein>
<evidence type="ECO:0000256" key="1">
    <source>
        <dbReference type="SAM" id="MobiDB-lite"/>
    </source>
</evidence>
<comment type="caution">
    <text evidence="3">The sequence shown here is derived from an EMBL/GenBank/DDBJ whole genome shotgun (WGS) entry which is preliminary data.</text>
</comment>
<keyword evidence="2" id="KW-0472">Membrane</keyword>
<accession>A0A2K3L3I0</accession>
<evidence type="ECO:0000313" key="3">
    <source>
        <dbReference type="EMBL" id="PNX73076.1"/>
    </source>
</evidence>
<reference evidence="3 4" key="1">
    <citation type="journal article" date="2014" name="Am. J. Bot.">
        <title>Genome assembly and annotation for red clover (Trifolium pratense; Fabaceae).</title>
        <authorList>
            <person name="Istvanek J."/>
            <person name="Jaros M."/>
            <person name="Krenek A."/>
            <person name="Repkova J."/>
        </authorList>
    </citation>
    <scope>NUCLEOTIDE SEQUENCE [LARGE SCALE GENOMIC DNA]</scope>
    <source>
        <strain evidence="4">cv. Tatra</strain>
        <tissue evidence="3">Young leaves</tissue>
    </source>
</reference>
<gene>
    <name evidence="3" type="ORF">L195_g028974</name>
</gene>
<dbReference type="STRING" id="57577.A0A2K3L3I0"/>
<dbReference type="InterPro" id="IPR004158">
    <property type="entry name" value="DUF247_pln"/>
</dbReference>
<proteinExistence type="predicted"/>
<evidence type="ECO:0000256" key="2">
    <source>
        <dbReference type="SAM" id="Phobius"/>
    </source>
</evidence>
<dbReference type="Proteomes" id="UP000236291">
    <property type="component" value="Unassembled WGS sequence"/>
</dbReference>
<name>A0A2K3L3I0_TRIPR</name>
<feature type="transmembrane region" description="Helical" evidence="2">
    <location>
        <begin position="182"/>
        <end position="205"/>
    </location>
</feature>
<dbReference type="AlphaFoldDB" id="A0A2K3L3I0"/>
<keyword evidence="2" id="KW-0812">Transmembrane</keyword>
<sequence>MEDTSSNEKIKELGKCMRVLDLYRKSLILEEPSYAPPPPKPQKTKENCLCLEAGEIDHIIRSAIELQEAGIHDGTEYMFLNLIAFERIHVGAGNEITSFIFLMDTIVDSAMDVPILSRSGILINALGNDKVVAKLFNSMSKEIPVERGGHLVIVRNSMNLYCKKPWKNWRACLIHAYFRNPWAIVSLVAAIFLFALTIIQTIYTVRQFDQNPSPSPSPTKSPSFPVTPRPHRRP</sequence>
<keyword evidence="2" id="KW-1133">Transmembrane helix</keyword>